<keyword evidence="1" id="KW-0863">Zinc-finger</keyword>
<keyword evidence="1" id="KW-0862">Zinc</keyword>
<sequence>MKDRKRTWTHLKKALRRRFGERLDSTKAALRVQNRPWMQGETHADYAAALREVVGRNKVDDTILLAQFYRCLDKTTRLLVRDKKRPKTLEEAAELAAKSDDSQDNVAQGMQHIGQPWPTAPNPYGIPVEGQTMMIPGVGLMKVPAEADTDEANVVGFTNPTGVWNDCTGTFHTPAGRVWNDKYWAEVSKWKSVAAKREPDKSKSKLKVKHRVKRDIPTSSGEESDAPVQPPPKKKRKAAVKQAAANKSSGKKSQAGDRNCWQCGQPGHWATACPNGPKCYACRQLGHIANDCPDAEAKARNDEYLKTRPHAQKPSENE</sequence>
<dbReference type="InterPro" id="IPR036875">
    <property type="entry name" value="Znf_CCHC_sf"/>
</dbReference>
<feature type="region of interest" description="Disordered" evidence="2">
    <location>
        <begin position="193"/>
        <end position="258"/>
    </location>
</feature>
<proteinExistence type="predicted"/>
<feature type="compositionally biased region" description="Basic residues" evidence="2">
    <location>
        <begin position="204"/>
        <end position="213"/>
    </location>
</feature>
<evidence type="ECO:0000256" key="2">
    <source>
        <dbReference type="SAM" id="MobiDB-lite"/>
    </source>
</evidence>
<dbReference type="SUPFAM" id="SSF57756">
    <property type="entry name" value="Retrovirus zinc finger-like domains"/>
    <property type="match status" value="1"/>
</dbReference>
<dbReference type="PROSITE" id="PS50158">
    <property type="entry name" value="ZF_CCHC"/>
    <property type="match status" value="2"/>
</dbReference>
<protein>
    <recommendedName>
        <fullName evidence="3">CCHC-type domain-containing protein</fullName>
    </recommendedName>
</protein>
<keyword evidence="1" id="KW-0479">Metal-binding</keyword>
<feature type="domain" description="CCHC-type" evidence="3">
    <location>
        <begin position="260"/>
        <end position="275"/>
    </location>
</feature>
<gene>
    <name evidence="4" type="ORF">PF002_g31467</name>
</gene>
<dbReference type="GO" id="GO:0008270">
    <property type="term" value="F:zinc ion binding"/>
    <property type="evidence" value="ECO:0007669"/>
    <property type="project" value="UniProtKB-KW"/>
</dbReference>
<dbReference type="Proteomes" id="UP000440367">
    <property type="component" value="Unassembled WGS sequence"/>
</dbReference>
<dbReference type="GO" id="GO:0003676">
    <property type="term" value="F:nucleic acid binding"/>
    <property type="evidence" value="ECO:0007669"/>
    <property type="project" value="InterPro"/>
</dbReference>
<feature type="domain" description="CCHC-type" evidence="3">
    <location>
        <begin position="278"/>
        <end position="294"/>
    </location>
</feature>
<dbReference type="Pfam" id="PF00098">
    <property type="entry name" value="zf-CCHC"/>
    <property type="match status" value="2"/>
</dbReference>
<accession>A0A6A3VCI6</accession>
<dbReference type="AlphaFoldDB" id="A0A6A3VCI6"/>
<evidence type="ECO:0000313" key="5">
    <source>
        <dbReference type="Proteomes" id="UP000440367"/>
    </source>
</evidence>
<dbReference type="Gene3D" id="4.10.60.10">
    <property type="entry name" value="Zinc finger, CCHC-type"/>
    <property type="match status" value="1"/>
</dbReference>
<reference evidence="4 5" key="1">
    <citation type="submission" date="2018-08" db="EMBL/GenBank/DDBJ databases">
        <title>Genomic investigation of the strawberry pathogen Phytophthora fragariae indicates pathogenicity is determined by transcriptional variation in three key races.</title>
        <authorList>
            <person name="Adams T.M."/>
            <person name="Armitage A.D."/>
            <person name="Sobczyk M.K."/>
            <person name="Bates H.J."/>
            <person name="Dunwell J.M."/>
            <person name="Nellist C.F."/>
            <person name="Harrison R.J."/>
        </authorList>
    </citation>
    <scope>NUCLEOTIDE SEQUENCE [LARGE SCALE GENOMIC DNA]</scope>
    <source>
        <strain evidence="4 5">BC-1</strain>
    </source>
</reference>
<name>A0A6A3VCI6_9STRA</name>
<evidence type="ECO:0000259" key="3">
    <source>
        <dbReference type="PROSITE" id="PS50158"/>
    </source>
</evidence>
<evidence type="ECO:0000313" key="4">
    <source>
        <dbReference type="EMBL" id="KAE9164983.1"/>
    </source>
</evidence>
<organism evidence="4 5">
    <name type="scientific">Phytophthora fragariae</name>
    <dbReference type="NCBI Taxonomy" id="53985"/>
    <lineage>
        <taxon>Eukaryota</taxon>
        <taxon>Sar</taxon>
        <taxon>Stramenopiles</taxon>
        <taxon>Oomycota</taxon>
        <taxon>Peronosporomycetes</taxon>
        <taxon>Peronosporales</taxon>
        <taxon>Peronosporaceae</taxon>
        <taxon>Phytophthora</taxon>
    </lineage>
</organism>
<dbReference type="EMBL" id="QXGD01005790">
    <property type="protein sequence ID" value="KAE9164983.1"/>
    <property type="molecule type" value="Genomic_DNA"/>
</dbReference>
<dbReference type="SMART" id="SM00343">
    <property type="entry name" value="ZnF_C2HC"/>
    <property type="match status" value="2"/>
</dbReference>
<dbReference type="InterPro" id="IPR001878">
    <property type="entry name" value="Znf_CCHC"/>
</dbReference>
<evidence type="ECO:0000256" key="1">
    <source>
        <dbReference type="PROSITE-ProRule" id="PRU00047"/>
    </source>
</evidence>
<comment type="caution">
    <text evidence="4">The sequence shown here is derived from an EMBL/GenBank/DDBJ whole genome shotgun (WGS) entry which is preliminary data.</text>
</comment>